<evidence type="ECO:0000313" key="2">
    <source>
        <dbReference type="Proteomes" id="UP000266552"/>
    </source>
</evidence>
<reference evidence="1 2" key="1">
    <citation type="submission" date="2018-09" db="EMBL/GenBank/DDBJ databases">
        <title>Genome Sequence of Paenibacillus lautus Strain E7593-69, Azo Dye-Degrading Bacteria, Isolated from Commercial Tattoo Inks.</title>
        <authorList>
            <person name="Nho S.W."/>
            <person name="Kim S.-J."/>
            <person name="Kweon O."/>
            <person name="Cerniglia C.E."/>
        </authorList>
    </citation>
    <scope>NUCLEOTIDE SEQUENCE [LARGE SCALE GENOMIC DNA]</scope>
    <source>
        <strain evidence="1 2">E7593-69</strain>
        <plasmid evidence="1 2">pAZOPL1</plasmid>
    </source>
</reference>
<accession>A0A385TW71</accession>
<keyword evidence="2" id="KW-1185">Reference proteome</keyword>
<proteinExistence type="predicted"/>
<name>A0A385TW71_PAELA</name>
<dbReference type="EMBL" id="CP032413">
    <property type="protein sequence ID" value="AYB48056.1"/>
    <property type="molecule type" value="Genomic_DNA"/>
</dbReference>
<gene>
    <name evidence="1" type="ORF">D5F53_32545</name>
</gene>
<dbReference type="AlphaFoldDB" id="A0A385TW71"/>
<organism evidence="1 2">
    <name type="scientific">Paenibacillus lautus</name>
    <name type="common">Bacillus lautus</name>
    <dbReference type="NCBI Taxonomy" id="1401"/>
    <lineage>
        <taxon>Bacteria</taxon>
        <taxon>Bacillati</taxon>
        <taxon>Bacillota</taxon>
        <taxon>Bacilli</taxon>
        <taxon>Bacillales</taxon>
        <taxon>Paenibacillaceae</taxon>
        <taxon>Paenibacillus</taxon>
    </lineage>
</organism>
<geneLocation type="plasmid" evidence="1 2">
    <name>pAZOPL1</name>
</geneLocation>
<sequence>MKMIKKVSIQLNRSLICGGVAVVEKNGIDACIFFDVVKSTPIKVIVGNRGKEVPEHEADEYEHALLELFVRHNVPLQIGTYSVYNDVL</sequence>
<dbReference type="Proteomes" id="UP000266552">
    <property type="component" value="Plasmid pAZOPL1"/>
</dbReference>
<keyword evidence="1" id="KW-0614">Plasmid</keyword>
<protein>
    <submittedName>
        <fullName evidence="1">Uncharacterized protein</fullName>
    </submittedName>
</protein>
<evidence type="ECO:0000313" key="1">
    <source>
        <dbReference type="EMBL" id="AYB48056.1"/>
    </source>
</evidence>
<dbReference type="KEGG" id="plw:D5F53_32545"/>